<dbReference type="InterPro" id="IPR013108">
    <property type="entry name" value="Amidohydro_3"/>
</dbReference>
<accession>A0ABS3C2F0</accession>
<dbReference type="PANTHER" id="PTHR22642:SF2">
    <property type="entry name" value="PROTEIN LONG AFTER FAR-RED 3"/>
    <property type="match status" value="1"/>
</dbReference>
<organism evidence="3 4">
    <name type="scientific">Algoriphagus oliviformis</name>
    <dbReference type="NCBI Taxonomy" id="2811231"/>
    <lineage>
        <taxon>Bacteria</taxon>
        <taxon>Pseudomonadati</taxon>
        <taxon>Bacteroidota</taxon>
        <taxon>Cytophagia</taxon>
        <taxon>Cytophagales</taxon>
        <taxon>Cyclobacteriaceae</taxon>
        <taxon>Algoriphagus</taxon>
    </lineage>
</organism>
<dbReference type="CDD" id="cd01300">
    <property type="entry name" value="YtcJ_like"/>
    <property type="match status" value="1"/>
</dbReference>
<gene>
    <name evidence="3" type="ORF">J0A68_09180</name>
</gene>
<dbReference type="InterPro" id="IPR032466">
    <property type="entry name" value="Metal_Hydrolase"/>
</dbReference>
<dbReference type="PANTHER" id="PTHR22642">
    <property type="entry name" value="IMIDAZOLONEPROPIONASE"/>
    <property type="match status" value="1"/>
</dbReference>
<evidence type="ECO:0000256" key="1">
    <source>
        <dbReference type="SAM" id="SignalP"/>
    </source>
</evidence>
<evidence type="ECO:0000313" key="4">
    <source>
        <dbReference type="Proteomes" id="UP000664317"/>
    </source>
</evidence>
<protein>
    <submittedName>
        <fullName evidence="3">Amidohydrolase</fullName>
    </submittedName>
</protein>
<dbReference type="EMBL" id="JAFKCT010000003">
    <property type="protein sequence ID" value="MBN7811128.1"/>
    <property type="molecule type" value="Genomic_DNA"/>
</dbReference>
<comment type="caution">
    <text evidence="3">The sequence shown here is derived from an EMBL/GenBank/DDBJ whole genome shotgun (WGS) entry which is preliminary data.</text>
</comment>
<dbReference type="SUPFAM" id="SSF51556">
    <property type="entry name" value="Metallo-dependent hydrolases"/>
    <property type="match status" value="1"/>
</dbReference>
<dbReference type="Proteomes" id="UP000664317">
    <property type="component" value="Unassembled WGS sequence"/>
</dbReference>
<sequence length="565" mass="62491">MKAFLVLLLAFALFSCRPDSEAPTLILSNGKIWTGETDSSFVEAIAIRENLILQTGDTRSILSLAGPDTEVIDLQGKLVTAGFNDAHIHFLSGSMGLDQVELSSTTSLEKMLSQTLDYIRQNPDKEWITGRGWQYTFFAAGLPDHESMKALDIDRPLLIQAYDGHSAYANPKALELAGINSETQFSGFGELVKDQNGQPTGALKERAMDLVGSLVPEPTFEDKLDALRKGLAYAASLGITSVQNANGTETDLRLFQKLHDNGQLTLRYAAAFSVQEQTTDEQLHRFIFLKDSVGLANPWLRADAIKFMIDGVIEGHTGAMLEPYSDIATDDPLALGQLNFSLPRYQELVNRLDSAGLRLYTHAIGDRGVREALNAYENAQAKNGSKETRHRIEHIETIHPADIPRFAQLGVLPSMEPIHAEPGTTTVWSNAVGIERLPYSFAWRSLLDQNAPLVFSSDWPACISLNPIRGIHVAANRQNPSGYPKEGWIPAEKISVFEAMRAYTAMGAYSSFEEDKKGMLKEGYLADLVVFSQDLFSIDPKKIHETQVQMTIVDGKKVFVRKEEK</sequence>
<proteinExistence type="predicted"/>
<dbReference type="RefSeq" id="WP_206577911.1">
    <property type="nucleotide sequence ID" value="NZ_JAFKCT010000003.1"/>
</dbReference>
<dbReference type="Gene3D" id="3.20.20.140">
    <property type="entry name" value="Metal-dependent hydrolases"/>
    <property type="match status" value="1"/>
</dbReference>
<dbReference type="PROSITE" id="PS51257">
    <property type="entry name" value="PROKAR_LIPOPROTEIN"/>
    <property type="match status" value="1"/>
</dbReference>
<feature type="signal peptide" evidence="1">
    <location>
        <begin position="1"/>
        <end position="22"/>
    </location>
</feature>
<feature type="chain" id="PRO_5045166741" evidence="1">
    <location>
        <begin position="23"/>
        <end position="565"/>
    </location>
</feature>
<dbReference type="InterPro" id="IPR011059">
    <property type="entry name" value="Metal-dep_hydrolase_composite"/>
</dbReference>
<dbReference type="Gene3D" id="2.30.40.10">
    <property type="entry name" value="Urease, subunit C, domain 1"/>
    <property type="match status" value="1"/>
</dbReference>
<dbReference type="Pfam" id="PF07969">
    <property type="entry name" value="Amidohydro_3"/>
    <property type="match status" value="1"/>
</dbReference>
<name>A0ABS3C2F0_9BACT</name>
<evidence type="ECO:0000259" key="2">
    <source>
        <dbReference type="Pfam" id="PF07969"/>
    </source>
</evidence>
<feature type="domain" description="Amidohydrolase 3" evidence="2">
    <location>
        <begin position="70"/>
        <end position="559"/>
    </location>
</feature>
<dbReference type="Gene3D" id="3.10.310.70">
    <property type="match status" value="1"/>
</dbReference>
<keyword evidence="4" id="KW-1185">Reference proteome</keyword>
<dbReference type="InterPro" id="IPR033932">
    <property type="entry name" value="YtcJ-like"/>
</dbReference>
<dbReference type="SUPFAM" id="SSF51338">
    <property type="entry name" value="Composite domain of metallo-dependent hydrolases"/>
    <property type="match status" value="1"/>
</dbReference>
<reference evidence="3 4" key="1">
    <citation type="submission" date="2021-03" db="EMBL/GenBank/DDBJ databases">
        <title>novel species isolated from a fishpond in China.</title>
        <authorList>
            <person name="Lu H."/>
            <person name="Cai Z."/>
        </authorList>
    </citation>
    <scope>NUCLEOTIDE SEQUENCE [LARGE SCALE GENOMIC DNA]</scope>
    <source>
        <strain evidence="3 4">H41</strain>
    </source>
</reference>
<keyword evidence="1" id="KW-0732">Signal</keyword>
<evidence type="ECO:0000313" key="3">
    <source>
        <dbReference type="EMBL" id="MBN7811128.1"/>
    </source>
</evidence>